<dbReference type="GO" id="GO:0005737">
    <property type="term" value="C:cytoplasm"/>
    <property type="evidence" value="ECO:0000318"/>
    <property type="project" value="GO_Central"/>
</dbReference>
<evidence type="ECO:0000256" key="1">
    <source>
        <dbReference type="ARBA" id="ARBA00022658"/>
    </source>
</evidence>
<dbReference type="InterPro" id="IPR051731">
    <property type="entry name" value="DENND11/AVL9_GEFs"/>
</dbReference>
<dbReference type="FunCoup" id="A9VBT8">
    <property type="interactions" value="193"/>
</dbReference>
<protein>
    <submittedName>
        <fullName evidence="2">Uncharacterized protein</fullName>
    </submittedName>
</protein>
<gene>
    <name evidence="2" type="ORF">MONBRDRAFT_34444</name>
</gene>
<reference evidence="2 3" key="1">
    <citation type="journal article" date="2008" name="Nature">
        <title>The genome of the choanoflagellate Monosiga brevicollis and the origin of metazoans.</title>
        <authorList>
            <consortium name="JGI Sequencing"/>
            <person name="King N."/>
            <person name="Westbrook M.J."/>
            <person name="Young S.L."/>
            <person name="Kuo A."/>
            <person name="Abedin M."/>
            <person name="Chapman J."/>
            <person name="Fairclough S."/>
            <person name="Hellsten U."/>
            <person name="Isogai Y."/>
            <person name="Letunic I."/>
            <person name="Marr M."/>
            <person name="Pincus D."/>
            <person name="Putnam N."/>
            <person name="Rokas A."/>
            <person name="Wright K.J."/>
            <person name="Zuzow R."/>
            <person name="Dirks W."/>
            <person name="Good M."/>
            <person name="Goodstein D."/>
            <person name="Lemons D."/>
            <person name="Li W."/>
            <person name="Lyons J.B."/>
            <person name="Morris A."/>
            <person name="Nichols S."/>
            <person name="Richter D.J."/>
            <person name="Salamov A."/>
            <person name="Bork P."/>
            <person name="Lim W.A."/>
            <person name="Manning G."/>
            <person name="Miller W.T."/>
            <person name="McGinnis W."/>
            <person name="Shapiro H."/>
            <person name="Tjian R."/>
            <person name="Grigoriev I.V."/>
            <person name="Rokhsar D."/>
        </authorList>
    </citation>
    <scope>NUCLEOTIDE SEQUENCE [LARGE SCALE GENOMIC DNA]</scope>
    <source>
        <strain evidence="3">MX1 / ATCC 50154</strain>
    </source>
</reference>
<keyword evidence="1" id="KW-0344">Guanine-nucleotide releasing factor</keyword>
<organism evidence="2 3">
    <name type="scientific">Monosiga brevicollis</name>
    <name type="common">Choanoflagellate</name>
    <dbReference type="NCBI Taxonomy" id="81824"/>
    <lineage>
        <taxon>Eukaryota</taxon>
        <taxon>Choanoflagellata</taxon>
        <taxon>Craspedida</taxon>
        <taxon>Salpingoecidae</taxon>
        <taxon>Monosiga</taxon>
    </lineage>
</organism>
<sequence length="393" mass="43863">MADMEGLALAQNGLVGAFVVTFHHLKGNTILWSYPYDLDLDGVEFKASRSAMPSGSHVIKHDIVHFHVSGNLYAVAAFESMNDDTAERNLRARAVGIISANVDHLHMHVDFLEHQCHHQLQITDEAQQNFDAIADYVTNFNAAQHPEAFRHIDVGIPAWVDVPGSPLQCEWSEGQITVAHKDGAMQQLLDAYGKRIMLFWKLALLKKRIIFLTSPPVQHACQRVLACRALGQRCVTNASLQTVLKPYGYQNLSDIATIQNDDEYACCVTETIFETKPKLYDVFVKEDKLIAPDEGVNRLLRLTAADNRRFARLNQLLRASNSDSTIVQYFVELNSKILAALAIARDRPTRRVTKDDVAAVGLHPRDDGPLIVELAAVYCPEVDVEDMSDCTCL</sequence>
<dbReference type="AlphaFoldDB" id="A9VBT8"/>
<dbReference type="InParanoid" id="A9VBT8"/>
<dbReference type="Proteomes" id="UP000001357">
    <property type="component" value="Unassembled WGS sequence"/>
</dbReference>
<dbReference type="InterPro" id="IPR018626">
    <property type="entry name" value="LCHN/Anr2"/>
</dbReference>
<dbReference type="PANTHER" id="PTHR31017">
    <property type="entry name" value="LATE SECRETORY PATHWAY PROTEIN AVL9-RELATED"/>
    <property type="match status" value="1"/>
</dbReference>
<dbReference type="GeneID" id="5895406"/>
<dbReference type="RefSeq" id="XP_001750205.1">
    <property type="nucleotide sequence ID" value="XM_001750153.1"/>
</dbReference>
<name>A9VBT8_MONBE</name>
<dbReference type="EMBL" id="CH991578">
    <property type="protein sequence ID" value="EDQ85035.1"/>
    <property type="molecule type" value="Genomic_DNA"/>
</dbReference>
<accession>A9VBT8</accession>
<dbReference type="Pfam" id="PF09804">
    <property type="entry name" value="DENND11"/>
    <property type="match status" value="1"/>
</dbReference>
<dbReference type="OMA" id="KYMYPEM"/>
<dbReference type="GO" id="GO:0005085">
    <property type="term" value="F:guanyl-nucleotide exchange factor activity"/>
    <property type="evidence" value="ECO:0007669"/>
    <property type="project" value="UniProtKB-KW"/>
</dbReference>
<evidence type="ECO:0000313" key="3">
    <source>
        <dbReference type="Proteomes" id="UP000001357"/>
    </source>
</evidence>
<dbReference type="eggNOG" id="KOG4704">
    <property type="taxonomic scope" value="Eukaryota"/>
</dbReference>
<proteinExistence type="predicted"/>
<dbReference type="KEGG" id="mbr:MONBRDRAFT_34444"/>
<dbReference type="STRING" id="81824.A9VBT8"/>
<keyword evidence="3" id="KW-1185">Reference proteome</keyword>
<dbReference type="PANTHER" id="PTHR31017:SF2">
    <property type="entry name" value="DENN DOMAIN-CONTAINING PROTEIN 11"/>
    <property type="match status" value="1"/>
</dbReference>
<evidence type="ECO:0000313" key="2">
    <source>
        <dbReference type="EMBL" id="EDQ85035.1"/>
    </source>
</evidence>